<dbReference type="Pfam" id="PF13614">
    <property type="entry name" value="AAA_31"/>
    <property type="match status" value="1"/>
</dbReference>
<dbReference type="InterPro" id="IPR025669">
    <property type="entry name" value="AAA_dom"/>
</dbReference>
<feature type="region of interest" description="Disordered" evidence="1">
    <location>
        <begin position="131"/>
        <end position="156"/>
    </location>
</feature>
<dbReference type="RefSeq" id="WP_185130440.1">
    <property type="nucleotide sequence ID" value="NZ_JACJVO010000021.1"/>
</dbReference>
<dbReference type="Proteomes" id="UP000564644">
    <property type="component" value="Unassembled WGS sequence"/>
</dbReference>
<gene>
    <name evidence="3" type="ORF">H7C18_17880</name>
</gene>
<reference evidence="3 4" key="1">
    <citation type="submission" date="2020-08" db="EMBL/GenBank/DDBJ databases">
        <title>Cohnella phylogeny.</title>
        <authorList>
            <person name="Dunlap C."/>
        </authorList>
    </citation>
    <scope>NUCLEOTIDE SEQUENCE [LARGE SCALE GENOMIC DNA]</scope>
    <source>
        <strain evidence="3 4">CBP 2801</strain>
    </source>
</reference>
<keyword evidence="4" id="KW-1185">Reference proteome</keyword>
<evidence type="ECO:0000256" key="1">
    <source>
        <dbReference type="SAM" id="MobiDB-lite"/>
    </source>
</evidence>
<dbReference type="InterPro" id="IPR027417">
    <property type="entry name" value="P-loop_NTPase"/>
</dbReference>
<dbReference type="GO" id="GO:0005829">
    <property type="term" value="C:cytosol"/>
    <property type="evidence" value="ECO:0007669"/>
    <property type="project" value="TreeGrafter"/>
</dbReference>
<dbReference type="EMBL" id="JACJVO010000021">
    <property type="protein sequence ID" value="MBB6732786.1"/>
    <property type="molecule type" value="Genomic_DNA"/>
</dbReference>
<feature type="compositionally biased region" description="Basic and acidic residues" evidence="1">
    <location>
        <begin position="143"/>
        <end position="156"/>
    </location>
</feature>
<dbReference type="SUPFAM" id="SSF52540">
    <property type="entry name" value="P-loop containing nucleoside triphosphate hydrolases"/>
    <property type="match status" value="1"/>
</dbReference>
<dbReference type="PANTHER" id="PTHR43384">
    <property type="entry name" value="SEPTUM SITE-DETERMINING PROTEIN MIND HOMOLOG, CHLOROPLASTIC-RELATED"/>
    <property type="match status" value="1"/>
</dbReference>
<comment type="caution">
    <text evidence="3">The sequence shown here is derived from an EMBL/GenBank/DDBJ whole genome shotgun (WGS) entry which is preliminary data.</text>
</comment>
<dbReference type="Gene3D" id="3.40.50.300">
    <property type="entry name" value="P-loop containing nucleotide triphosphate hydrolases"/>
    <property type="match status" value="1"/>
</dbReference>
<protein>
    <submittedName>
        <fullName evidence="3">AAA family ATPase</fullName>
    </submittedName>
</protein>
<feature type="domain" description="AAA" evidence="2">
    <location>
        <begin position="236"/>
        <end position="386"/>
    </location>
</feature>
<sequence length="493" mass="55667">MKGERRLVVALFRPNQRERKSWIDRLRQSGYTVQYVHDPFRISPEASVIVVDSSVSRWKDFIRMFEGQGTPVLLLIDDVAEASWPYNLQIDGTIHSGEPTDGLFERLLGAVGGRTSALQGDAALYDGMSIQLPKDDDASDSGGEIKDRRPPSEKEQDFHVVDTTPIADRPTLSQRKVNRGPVQALNENVMLPTTGSVSETVQIENSEPQLKFELVERRQSLSSSLTQRQRIFLPPTVAVYAAKGGIGKTTFLLHLAARLSQEGQKVCVLDTDFILGNVAAWMNITPHKTVVDLAHRFDDPEASRTCLLPVKEGFFIVASPPEPGALTLRSEQLLAILRFLKEEMDVVLIDTPQYIDNWTRLILEQTDLLFAMTSGDPASLINLERMRPALSRLQPTPDIQLVWNRLTEPATKEAWKERLPWPTALELPEDLTIRSAVRRGEWIADSPVSPYRLQIGRLMDQWMGRELRANEKGTRLMRLWSKFKAKGESMYES</sequence>
<evidence type="ECO:0000313" key="4">
    <source>
        <dbReference type="Proteomes" id="UP000564644"/>
    </source>
</evidence>
<dbReference type="GO" id="GO:0009898">
    <property type="term" value="C:cytoplasmic side of plasma membrane"/>
    <property type="evidence" value="ECO:0007669"/>
    <property type="project" value="TreeGrafter"/>
</dbReference>
<dbReference type="AlphaFoldDB" id="A0A7X0VWC2"/>
<proteinExistence type="predicted"/>
<dbReference type="PANTHER" id="PTHR43384:SF13">
    <property type="entry name" value="SLR0110 PROTEIN"/>
    <property type="match status" value="1"/>
</dbReference>
<accession>A0A7X0VWC2</accession>
<organism evidence="3 4">
    <name type="scientific">Cohnella zeiphila</name>
    <dbReference type="NCBI Taxonomy" id="2761120"/>
    <lineage>
        <taxon>Bacteria</taxon>
        <taxon>Bacillati</taxon>
        <taxon>Bacillota</taxon>
        <taxon>Bacilli</taxon>
        <taxon>Bacillales</taxon>
        <taxon>Paenibacillaceae</taxon>
        <taxon>Cohnella</taxon>
    </lineage>
</organism>
<dbReference type="InterPro" id="IPR050625">
    <property type="entry name" value="ParA/MinD_ATPase"/>
</dbReference>
<dbReference type="GO" id="GO:0016887">
    <property type="term" value="F:ATP hydrolysis activity"/>
    <property type="evidence" value="ECO:0007669"/>
    <property type="project" value="TreeGrafter"/>
</dbReference>
<dbReference type="GO" id="GO:0005524">
    <property type="term" value="F:ATP binding"/>
    <property type="evidence" value="ECO:0007669"/>
    <property type="project" value="TreeGrafter"/>
</dbReference>
<evidence type="ECO:0000313" key="3">
    <source>
        <dbReference type="EMBL" id="MBB6732786.1"/>
    </source>
</evidence>
<evidence type="ECO:0000259" key="2">
    <source>
        <dbReference type="Pfam" id="PF13614"/>
    </source>
</evidence>
<name>A0A7X0VWC2_9BACL</name>
<dbReference type="GO" id="GO:0051782">
    <property type="term" value="P:negative regulation of cell division"/>
    <property type="evidence" value="ECO:0007669"/>
    <property type="project" value="TreeGrafter"/>
</dbReference>